<reference evidence="2 3" key="1">
    <citation type="journal article" date="2020" name="Microb. Ecol.">
        <title>Ecogenomics of the Marine Benthic Filamentous Cyanobacterium Adonisia.</title>
        <authorList>
            <person name="Walter J.M."/>
            <person name="Coutinho F.H."/>
            <person name="Leomil L."/>
            <person name="Hargreaves P.I."/>
            <person name="Campeao M.E."/>
            <person name="Vieira V.V."/>
            <person name="Silva B.S."/>
            <person name="Fistarol G.O."/>
            <person name="Salomon P.S."/>
            <person name="Sawabe T."/>
            <person name="Mino S."/>
            <person name="Hosokawa M."/>
            <person name="Miyashita H."/>
            <person name="Maruyama F."/>
            <person name="van Verk M.C."/>
            <person name="Dutilh B.E."/>
            <person name="Thompson C.C."/>
            <person name="Thompson F.L."/>
        </authorList>
    </citation>
    <scope>NUCLEOTIDE SEQUENCE [LARGE SCALE GENOMIC DNA]</scope>
    <source>
        <strain evidence="2 3">CCMR0081</strain>
    </source>
</reference>
<dbReference type="Gene3D" id="3.40.630.30">
    <property type="match status" value="1"/>
</dbReference>
<dbReference type="InterPro" id="IPR016181">
    <property type="entry name" value="Acyl_CoA_acyltransferase"/>
</dbReference>
<evidence type="ECO:0000313" key="2">
    <source>
        <dbReference type="EMBL" id="NEZ59145.1"/>
    </source>
</evidence>
<dbReference type="GO" id="GO:0016747">
    <property type="term" value="F:acyltransferase activity, transferring groups other than amino-acyl groups"/>
    <property type="evidence" value="ECO:0007669"/>
    <property type="project" value="InterPro"/>
</dbReference>
<accession>A0A6M0RS90</accession>
<keyword evidence="3" id="KW-1185">Reference proteome</keyword>
<name>A0A6M0RS90_9CYAN</name>
<dbReference type="Proteomes" id="UP000481033">
    <property type="component" value="Unassembled WGS sequence"/>
</dbReference>
<proteinExistence type="predicted"/>
<gene>
    <name evidence="2" type="ORF">DXZ20_26585</name>
</gene>
<organism evidence="2 3">
    <name type="scientific">Adonisia turfae CCMR0081</name>
    <dbReference type="NCBI Taxonomy" id="2292702"/>
    <lineage>
        <taxon>Bacteria</taxon>
        <taxon>Bacillati</taxon>
        <taxon>Cyanobacteriota</taxon>
        <taxon>Adonisia</taxon>
        <taxon>Adonisia turfae</taxon>
    </lineage>
</organism>
<dbReference type="PROSITE" id="PS51186">
    <property type="entry name" value="GNAT"/>
    <property type="match status" value="1"/>
</dbReference>
<dbReference type="SUPFAM" id="SSF55729">
    <property type="entry name" value="Acyl-CoA N-acyltransferases (Nat)"/>
    <property type="match status" value="1"/>
</dbReference>
<keyword evidence="2" id="KW-0808">Transferase</keyword>
<comment type="caution">
    <text evidence="2">The sequence shown here is derived from an EMBL/GenBank/DDBJ whole genome shotgun (WGS) entry which is preliminary data.</text>
</comment>
<evidence type="ECO:0000313" key="3">
    <source>
        <dbReference type="Proteomes" id="UP000481033"/>
    </source>
</evidence>
<dbReference type="Pfam" id="PF00583">
    <property type="entry name" value="Acetyltransf_1"/>
    <property type="match status" value="1"/>
</dbReference>
<dbReference type="CDD" id="cd04301">
    <property type="entry name" value="NAT_SF"/>
    <property type="match status" value="1"/>
</dbReference>
<dbReference type="InterPro" id="IPR000182">
    <property type="entry name" value="GNAT_dom"/>
</dbReference>
<dbReference type="AlphaFoldDB" id="A0A6M0RS90"/>
<dbReference type="EMBL" id="QXHD01000004">
    <property type="protein sequence ID" value="NEZ59145.1"/>
    <property type="molecule type" value="Genomic_DNA"/>
</dbReference>
<sequence length="203" mass="23336">MQSHSNFEGSRTNLDIRVLLALRQSLTFPMFVPRAHIHQMNLVFRSIDLEAHAELCVHFRRDAFACSFADGDQRFALEGGEHAQDYLNWLSKRINACPESCVHVFDGQEIIGQIETELRGQEKLGYVYLFYLIPSRRGQGFSDQLHDYVMQLFQEVGVIRAQLSVSPTNEKAMNFYKRHGWQDLGLRPGHTDIHLMELAIEAA</sequence>
<protein>
    <submittedName>
        <fullName evidence="2">GNAT family N-acetyltransferase</fullName>
    </submittedName>
</protein>
<evidence type="ECO:0000259" key="1">
    <source>
        <dbReference type="PROSITE" id="PS51186"/>
    </source>
</evidence>
<feature type="domain" description="N-acetyltransferase" evidence="1">
    <location>
        <begin position="42"/>
        <end position="201"/>
    </location>
</feature>